<dbReference type="EMBL" id="JALLPB020000003">
    <property type="protein sequence ID" value="KAL3827514.1"/>
    <property type="molecule type" value="Genomic_DNA"/>
</dbReference>
<dbReference type="SUPFAM" id="SSF82185">
    <property type="entry name" value="Histone H3 K4-specific methyltransferase SET7/9 N-terminal domain"/>
    <property type="match status" value="1"/>
</dbReference>
<evidence type="ECO:0000256" key="2">
    <source>
        <dbReference type="SAM" id="MobiDB-lite"/>
    </source>
</evidence>
<keyword evidence="4" id="KW-1185">Reference proteome</keyword>
<dbReference type="Pfam" id="PF02493">
    <property type="entry name" value="MORN"/>
    <property type="match status" value="3"/>
</dbReference>
<dbReference type="PANTHER" id="PTHR43215:SF14">
    <property type="entry name" value="RADIAL SPOKE HEAD 1 HOMOLOG"/>
    <property type="match status" value="1"/>
</dbReference>
<dbReference type="Proteomes" id="UP001530377">
    <property type="component" value="Unassembled WGS sequence"/>
</dbReference>
<feature type="region of interest" description="Disordered" evidence="2">
    <location>
        <begin position="1"/>
        <end position="23"/>
    </location>
</feature>
<dbReference type="Gene3D" id="2.20.110.10">
    <property type="entry name" value="Histone H3 K4-specific methyltransferase SET7/9 N-terminal domain"/>
    <property type="match status" value="2"/>
</dbReference>
<evidence type="ECO:0000313" key="4">
    <source>
        <dbReference type="Proteomes" id="UP001530377"/>
    </source>
</evidence>
<proteinExistence type="predicted"/>
<reference evidence="3 4" key="1">
    <citation type="submission" date="2024-10" db="EMBL/GenBank/DDBJ databases">
        <title>Updated reference genomes for cyclostephanoid diatoms.</title>
        <authorList>
            <person name="Roberts W.R."/>
            <person name="Alverson A.J."/>
        </authorList>
    </citation>
    <scope>NUCLEOTIDE SEQUENCE [LARGE SCALE GENOMIC DNA]</scope>
    <source>
        <strain evidence="3 4">AJA228-03</strain>
    </source>
</reference>
<evidence type="ECO:0000313" key="3">
    <source>
        <dbReference type="EMBL" id="KAL3827514.1"/>
    </source>
</evidence>
<keyword evidence="1" id="KW-0677">Repeat</keyword>
<feature type="region of interest" description="Disordered" evidence="2">
    <location>
        <begin position="80"/>
        <end position="111"/>
    </location>
</feature>
<gene>
    <name evidence="3" type="ORF">ACHAXA_003783</name>
</gene>
<sequence>MTVPVGEVYNKERRDNQPHGRGTITLADGGLYVGEFKDGKRHGHGTLTFARSEYVGEWKNDKRHGHGTLKTADGKEYVAEWTDGGRASPRLNTPNDPTRTKPQSRNAKMRHVCPRIKQRCRSSRVIFILRLLMQPHVVGRSQECYPRLRPWSVRAIPPRAFQNCPDLV</sequence>
<dbReference type="AlphaFoldDB" id="A0ABD3SSC5"/>
<comment type="caution">
    <text evidence="3">The sequence shown here is derived from an EMBL/GenBank/DDBJ whole genome shotgun (WGS) entry which is preliminary data.</text>
</comment>
<dbReference type="PANTHER" id="PTHR43215">
    <property type="entry name" value="RADIAL SPOKE HEAD 1 HOMOLOG"/>
    <property type="match status" value="1"/>
</dbReference>
<evidence type="ECO:0000256" key="1">
    <source>
        <dbReference type="ARBA" id="ARBA00022737"/>
    </source>
</evidence>
<feature type="compositionally biased region" description="Basic and acidic residues" evidence="2">
    <location>
        <begin position="9"/>
        <end position="18"/>
    </location>
</feature>
<protein>
    <submittedName>
        <fullName evidence="3">Uncharacterized protein</fullName>
    </submittedName>
</protein>
<name>A0ABD3SSC5_9STRA</name>
<organism evidence="3 4">
    <name type="scientific">Cyclostephanos tholiformis</name>
    <dbReference type="NCBI Taxonomy" id="382380"/>
    <lineage>
        <taxon>Eukaryota</taxon>
        <taxon>Sar</taxon>
        <taxon>Stramenopiles</taxon>
        <taxon>Ochrophyta</taxon>
        <taxon>Bacillariophyta</taxon>
        <taxon>Coscinodiscophyceae</taxon>
        <taxon>Thalassiosirophycidae</taxon>
        <taxon>Stephanodiscales</taxon>
        <taxon>Stephanodiscaceae</taxon>
        <taxon>Cyclostephanos</taxon>
    </lineage>
</organism>
<accession>A0ABD3SSC5</accession>
<dbReference type="SMART" id="SM00698">
    <property type="entry name" value="MORN"/>
    <property type="match status" value="3"/>
</dbReference>
<dbReference type="InterPro" id="IPR003409">
    <property type="entry name" value="MORN"/>
</dbReference>
<feature type="compositionally biased region" description="Polar residues" evidence="2">
    <location>
        <begin position="90"/>
        <end position="106"/>
    </location>
</feature>